<keyword evidence="10" id="KW-1185">Reference proteome</keyword>
<evidence type="ECO:0000256" key="3">
    <source>
        <dbReference type="ARBA" id="ARBA00023015"/>
    </source>
</evidence>
<sequence length="157" mass="16991">MNIGQAAKASGVSAKMIRYYESIGLVPRADRRDSGYRDYGTADLHRLGFIRHARDLGFSLERIKVLLGLWSDPSRSNANVKAIATAHIEELEGRARQLREMADALRSLADACDGDGRPDCPIIASLETGANVPACYSSGATAVPEPPAPRRKARTGR</sequence>
<keyword evidence="5" id="KW-0804">Transcription</keyword>
<dbReference type="NCBIfam" id="TIGR02044">
    <property type="entry name" value="CueR"/>
    <property type="match status" value="1"/>
</dbReference>
<keyword evidence="3" id="KW-0805">Transcription regulation</keyword>
<evidence type="ECO:0000256" key="7">
    <source>
        <dbReference type="SAM" id="MobiDB-lite"/>
    </source>
</evidence>
<name>A0ABQ4RSL2_9HYPH</name>
<proteinExistence type="predicted"/>
<dbReference type="Pfam" id="PF00376">
    <property type="entry name" value="MerR"/>
    <property type="match status" value="1"/>
</dbReference>
<dbReference type="Proteomes" id="UP001055125">
    <property type="component" value="Unassembled WGS sequence"/>
</dbReference>
<dbReference type="InterPro" id="IPR015358">
    <property type="entry name" value="Tscrpt_reg_MerR_DNA-bd"/>
</dbReference>
<gene>
    <name evidence="9" type="primary">hmrR_1</name>
    <name evidence="9" type="ORF">OCOJLMKI_0374</name>
</gene>
<evidence type="ECO:0000256" key="4">
    <source>
        <dbReference type="ARBA" id="ARBA00023125"/>
    </source>
</evidence>
<dbReference type="PANTHER" id="PTHR30204:SF94">
    <property type="entry name" value="HEAVY METAL-DEPENDENT TRANSCRIPTIONAL REGULATOR HI_0293-RELATED"/>
    <property type="match status" value="1"/>
</dbReference>
<organism evidence="9 10">
    <name type="scientific">Methylobacterium iners</name>
    <dbReference type="NCBI Taxonomy" id="418707"/>
    <lineage>
        <taxon>Bacteria</taxon>
        <taxon>Pseudomonadati</taxon>
        <taxon>Pseudomonadota</taxon>
        <taxon>Alphaproteobacteria</taxon>
        <taxon>Hyphomicrobiales</taxon>
        <taxon>Methylobacteriaceae</taxon>
        <taxon>Methylobacterium</taxon>
    </lineage>
</organism>
<reference evidence="9" key="2">
    <citation type="submission" date="2021-08" db="EMBL/GenBank/DDBJ databases">
        <authorList>
            <person name="Tani A."/>
            <person name="Ola A."/>
            <person name="Ogura Y."/>
            <person name="Katsura K."/>
            <person name="Hayashi T."/>
        </authorList>
    </citation>
    <scope>NUCLEOTIDE SEQUENCE</scope>
    <source>
        <strain evidence="9">DSM 19015</strain>
    </source>
</reference>
<accession>A0ABQ4RSL2</accession>
<evidence type="ECO:0000256" key="2">
    <source>
        <dbReference type="ARBA" id="ARBA00022490"/>
    </source>
</evidence>
<dbReference type="SUPFAM" id="SSF46955">
    <property type="entry name" value="Putative DNA-binding domain"/>
    <property type="match status" value="1"/>
</dbReference>
<keyword evidence="6" id="KW-0175">Coiled coil</keyword>
<evidence type="ECO:0000259" key="8">
    <source>
        <dbReference type="PROSITE" id="PS50937"/>
    </source>
</evidence>
<dbReference type="InterPro" id="IPR009061">
    <property type="entry name" value="DNA-bd_dom_put_sf"/>
</dbReference>
<dbReference type="CDD" id="cd01108">
    <property type="entry name" value="HTH_CueR"/>
    <property type="match status" value="1"/>
</dbReference>
<dbReference type="PRINTS" id="PR00040">
    <property type="entry name" value="HTHMERR"/>
</dbReference>
<reference evidence="9" key="1">
    <citation type="journal article" date="2021" name="Front. Microbiol.">
        <title>Comprehensive Comparative Genomics and Phenotyping of Methylobacterium Species.</title>
        <authorList>
            <person name="Alessa O."/>
            <person name="Ogura Y."/>
            <person name="Fujitani Y."/>
            <person name="Takami H."/>
            <person name="Hayashi T."/>
            <person name="Sahin N."/>
            <person name="Tani A."/>
        </authorList>
    </citation>
    <scope>NUCLEOTIDE SEQUENCE</scope>
    <source>
        <strain evidence="9">DSM 19015</strain>
    </source>
</reference>
<evidence type="ECO:0000256" key="1">
    <source>
        <dbReference type="ARBA" id="ARBA00004496"/>
    </source>
</evidence>
<feature type="domain" description="HTH merR-type" evidence="8">
    <location>
        <begin position="1"/>
        <end position="69"/>
    </location>
</feature>
<dbReference type="PROSITE" id="PS00552">
    <property type="entry name" value="HTH_MERR_1"/>
    <property type="match status" value="1"/>
</dbReference>
<comment type="subcellular location">
    <subcellularLocation>
        <location evidence="1">Cytoplasm</location>
    </subcellularLocation>
</comment>
<protein>
    <submittedName>
        <fullName evidence="9">HTH-type transcriptional regulator HmrR</fullName>
    </submittedName>
</protein>
<dbReference type="InterPro" id="IPR000551">
    <property type="entry name" value="MerR-type_HTH_dom"/>
</dbReference>
<dbReference type="PANTHER" id="PTHR30204">
    <property type="entry name" value="REDOX-CYCLING DRUG-SENSING TRANSCRIPTIONAL ACTIVATOR SOXR"/>
    <property type="match status" value="1"/>
</dbReference>
<feature type="region of interest" description="Disordered" evidence="7">
    <location>
        <begin position="138"/>
        <end position="157"/>
    </location>
</feature>
<comment type="caution">
    <text evidence="9">The sequence shown here is derived from an EMBL/GenBank/DDBJ whole genome shotgun (WGS) entry which is preliminary data.</text>
</comment>
<dbReference type="PROSITE" id="PS50937">
    <property type="entry name" value="HTH_MERR_2"/>
    <property type="match status" value="1"/>
</dbReference>
<dbReference type="Gene3D" id="1.10.1660.10">
    <property type="match status" value="1"/>
</dbReference>
<evidence type="ECO:0000256" key="6">
    <source>
        <dbReference type="SAM" id="Coils"/>
    </source>
</evidence>
<keyword evidence="4" id="KW-0238">DNA-binding</keyword>
<evidence type="ECO:0000313" key="10">
    <source>
        <dbReference type="Proteomes" id="UP001055125"/>
    </source>
</evidence>
<dbReference type="Pfam" id="PF09278">
    <property type="entry name" value="MerR-DNA-bind"/>
    <property type="match status" value="1"/>
</dbReference>
<keyword evidence="2" id="KW-0963">Cytoplasm</keyword>
<dbReference type="EMBL" id="BPQP01000006">
    <property type="protein sequence ID" value="GJD93184.1"/>
    <property type="molecule type" value="Genomic_DNA"/>
</dbReference>
<evidence type="ECO:0000313" key="9">
    <source>
        <dbReference type="EMBL" id="GJD93184.1"/>
    </source>
</evidence>
<dbReference type="SMART" id="SM00422">
    <property type="entry name" value="HTH_MERR"/>
    <property type="match status" value="1"/>
</dbReference>
<dbReference type="RefSeq" id="WP_238242392.1">
    <property type="nucleotide sequence ID" value="NZ_BPQP01000006.1"/>
</dbReference>
<dbReference type="InterPro" id="IPR011789">
    <property type="entry name" value="CueR"/>
</dbReference>
<feature type="coiled-coil region" evidence="6">
    <location>
        <begin position="81"/>
        <end position="108"/>
    </location>
</feature>
<evidence type="ECO:0000256" key="5">
    <source>
        <dbReference type="ARBA" id="ARBA00023163"/>
    </source>
</evidence>
<dbReference type="InterPro" id="IPR047057">
    <property type="entry name" value="MerR_fam"/>
</dbReference>